<reference evidence="3 4" key="1">
    <citation type="submission" date="2021-06" db="EMBL/GenBank/DDBJ databases">
        <authorList>
            <person name="Palmer J.M."/>
        </authorList>
    </citation>
    <scope>NUCLEOTIDE SEQUENCE [LARGE SCALE GENOMIC DNA]</scope>
    <source>
        <strain evidence="4">if_2019</strain>
        <tissue evidence="3">Muscle</tissue>
    </source>
</reference>
<evidence type="ECO:0000313" key="3">
    <source>
        <dbReference type="EMBL" id="MEQ2254331.1"/>
    </source>
</evidence>
<dbReference type="PANTHER" id="PTHR45703">
    <property type="entry name" value="DYNEIN HEAVY CHAIN"/>
    <property type="match status" value="1"/>
</dbReference>
<feature type="non-terminal residue" evidence="3">
    <location>
        <position position="1"/>
    </location>
</feature>
<proteinExistence type="predicted"/>
<evidence type="ECO:0000313" key="4">
    <source>
        <dbReference type="Proteomes" id="UP001482620"/>
    </source>
</evidence>
<dbReference type="Gene3D" id="1.20.920.30">
    <property type="match status" value="1"/>
</dbReference>
<keyword evidence="4" id="KW-1185">Reference proteome</keyword>
<sequence length="444" mass="49833">ACLVHTTETVRVRYFMDRLLECRRPVMLVGNAGTGKSVLVGDKLGSLDAEKYMVKNVPFNYYTTSAMLQDVLEKPLEKKAGRNYGPPGSRRLIYFIDDMNMPEVDAYGTVQPHTLIRQHMDYNHWYDRNKLLLKEIHNIQYVSCMNPTAGSFTINPRLQRHFCVFSLSFPGAEALSSIYSSILSQHLGGESFSSALQRSSSTLVQLALALHQRVSSTFFPTAVKFHYIFNLRDLSNIFQGILFCTSNCVKTPVDLLKIYLHESDRVYRDKLVEEQDIQAFDKLQTDTVKKFYEDMEEELQQTREMNLYCHFARGLGEPRYMAVESWSSLSKILLEVQDSYNEVNATLNLVLFEDAMAHIHTSSSSSGGSQGVSRPAERQSPSSMSWVVPWASSQWDVPGTPPEEGVQEASGIDARATSTGSSRCGGAAALLRAPPGWPSSSPYL</sequence>
<evidence type="ECO:0000259" key="2">
    <source>
        <dbReference type="Pfam" id="PF17857"/>
    </source>
</evidence>
<dbReference type="InterPro" id="IPR026983">
    <property type="entry name" value="DHC"/>
</dbReference>
<gene>
    <name evidence="3" type="primary">DNAH9_1</name>
    <name evidence="3" type="ORF">ILYODFUR_002665</name>
</gene>
<dbReference type="Pfam" id="PF17857">
    <property type="entry name" value="AAA_lid_1"/>
    <property type="match status" value="1"/>
</dbReference>
<dbReference type="InterPro" id="IPR041589">
    <property type="entry name" value="DNAH3_AAA_lid_1"/>
</dbReference>
<feature type="region of interest" description="Disordered" evidence="1">
    <location>
        <begin position="397"/>
        <end position="444"/>
    </location>
</feature>
<evidence type="ECO:0000256" key="1">
    <source>
        <dbReference type="SAM" id="MobiDB-lite"/>
    </source>
</evidence>
<dbReference type="Gene3D" id="3.40.50.300">
    <property type="entry name" value="P-loop containing nucleotide triphosphate hydrolases"/>
    <property type="match status" value="1"/>
</dbReference>
<feature type="compositionally biased region" description="Low complexity" evidence="1">
    <location>
        <begin position="425"/>
        <end position="434"/>
    </location>
</feature>
<dbReference type="PANTHER" id="PTHR45703:SF4">
    <property type="entry name" value="DYNEIN AXONEMAL HEAVY CHAIN 17"/>
    <property type="match status" value="1"/>
</dbReference>
<accession>A0ABV0VCZ6</accession>
<organism evidence="3 4">
    <name type="scientific">Ilyodon furcidens</name>
    <name type="common">goldbreast splitfin</name>
    <dbReference type="NCBI Taxonomy" id="33524"/>
    <lineage>
        <taxon>Eukaryota</taxon>
        <taxon>Metazoa</taxon>
        <taxon>Chordata</taxon>
        <taxon>Craniata</taxon>
        <taxon>Vertebrata</taxon>
        <taxon>Euteleostomi</taxon>
        <taxon>Actinopterygii</taxon>
        <taxon>Neopterygii</taxon>
        <taxon>Teleostei</taxon>
        <taxon>Neoteleostei</taxon>
        <taxon>Acanthomorphata</taxon>
        <taxon>Ovalentaria</taxon>
        <taxon>Atherinomorphae</taxon>
        <taxon>Cyprinodontiformes</taxon>
        <taxon>Goodeidae</taxon>
        <taxon>Ilyodon</taxon>
    </lineage>
</organism>
<comment type="caution">
    <text evidence="3">The sequence shown here is derived from an EMBL/GenBank/DDBJ whole genome shotgun (WGS) entry which is preliminary data.</text>
</comment>
<dbReference type="Proteomes" id="UP001482620">
    <property type="component" value="Unassembled WGS sequence"/>
</dbReference>
<dbReference type="Pfam" id="PF12775">
    <property type="entry name" value="AAA_7"/>
    <property type="match status" value="1"/>
</dbReference>
<name>A0ABV0VCZ6_9TELE</name>
<dbReference type="InterPro" id="IPR027417">
    <property type="entry name" value="P-loop_NTPase"/>
</dbReference>
<protein>
    <submittedName>
        <fullName evidence="3">Dynein heavy chain 9, axonemal</fullName>
    </submittedName>
</protein>
<feature type="domain" description="Dynein heavy chain 3 AAA+ lid" evidence="2">
    <location>
        <begin position="203"/>
        <end position="302"/>
    </location>
</feature>
<dbReference type="SUPFAM" id="SSF52540">
    <property type="entry name" value="P-loop containing nucleoside triphosphate hydrolases"/>
    <property type="match status" value="1"/>
</dbReference>
<dbReference type="EMBL" id="JAHRIQ010104396">
    <property type="protein sequence ID" value="MEQ2254331.1"/>
    <property type="molecule type" value="Genomic_DNA"/>
</dbReference>